<accession>A0AC61YDS8</accession>
<name>A0AC61YDS8_9FLAO</name>
<sequence length="457" mass="48171">MKKILYPVFFTLFALIASSCDNEPLEGEFGDLDGGNGGGSNGGSFVATIDGNSFVADGAIAMTLNSGDMVQTTISGTNLSGNSISIQILSSGTGTYELSDPVDFDNPGDGTGMYAQLSSQSFPFVTTMNSTGTVEITEYDTDNLVVSGTFSFEAEREVENEDGSTDVETVSITEGEFTNIQLQIQGEGNGGEGSGGEGEGEGSGEDVLFQVELDEELFEGEEIQAVNNEDGLQIGAKNGTILVSLQIFDPAIGDFDLGNEDEAIVYYTLDAEDEDAPLYISNSGTVTITSIDFSTNTVSGSFVGTVSDVFGDQSEVVMTNGVFENISFESVAGVDSATALVDGEQFQANTFAEASVEGSSEVTLNFVSDLDDRITITIPQQPEVGVYPISETPPYSASFTAFVDDPTEVNYEAQADSGEIEIISFENDIVTGTFSFTGVADNGDTITITEGEFTYEF</sequence>
<dbReference type="Proteomes" id="UP000356253">
    <property type="component" value="Unassembled WGS sequence"/>
</dbReference>
<keyword evidence="2" id="KW-1185">Reference proteome</keyword>
<gene>
    <name evidence="1" type="ORF">FVB9532_03329</name>
</gene>
<dbReference type="EMBL" id="CABVMM010000014">
    <property type="protein sequence ID" value="VVV02033.1"/>
    <property type="molecule type" value="Genomic_DNA"/>
</dbReference>
<organism evidence="1 2">
    <name type="scientific">Mesonia oceanica</name>
    <dbReference type="NCBI Taxonomy" id="2687242"/>
    <lineage>
        <taxon>Bacteria</taxon>
        <taxon>Pseudomonadati</taxon>
        <taxon>Bacteroidota</taxon>
        <taxon>Flavobacteriia</taxon>
        <taxon>Flavobacteriales</taxon>
        <taxon>Flavobacteriaceae</taxon>
        <taxon>Mesonia</taxon>
    </lineage>
</organism>
<proteinExistence type="predicted"/>
<protein>
    <submittedName>
        <fullName evidence="1">Uncharacterized protein</fullName>
    </submittedName>
</protein>
<evidence type="ECO:0000313" key="2">
    <source>
        <dbReference type="Proteomes" id="UP000356253"/>
    </source>
</evidence>
<reference evidence="1" key="1">
    <citation type="submission" date="2019-09" db="EMBL/GenBank/DDBJ databases">
        <authorList>
            <person name="Rodrigo-Torres L."/>
            <person name="Arahal R. D."/>
            <person name="Lucena T."/>
        </authorList>
    </citation>
    <scope>NUCLEOTIDE SEQUENCE</scope>
    <source>
        <strain evidence="1">ISS653</strain>
    </source>
</reference>
<evidence type="ECO:0000313" key="1">
    <source>
        <dbReference type="EMBL" id="VVV02033.1"/>
    </source>
</evidence>
<comment type="caution">
    <text evidence="1">The sequence shown here is derived from an EMBL/GenBank/DDBJ whole genome shotgun (WGS) entry which is preliminary data.</text>
</comment>